<dbReference type="EMBL" id="DS113535">
    <property type="protein sequence ID" value="EAY02476.1"/>
    <property type="molecule type" value="Genomic_DNA"/>
</dbReference>
<gene>
    <name evidence="3" type="ORF">TVAG_055650</name>
</gene>
<evidence type="ECO:0000256" key="2">
    <source>
        <dbReference type="SAM" id="MobiDB-lite"/>
    </source>
</evidence>
<evidence type="ECO:0000313" key="4">
    <source>
        <dbReference type="Proteomes" id="UP000001542"/>
    </source>
</evidence>
<evidence type="ECO:0000256" key="1">
    <source>
        <dbReference type="SAM" id="Coils"/>
    </source>
</evidence>
<feature type="compositionally biased region" description="Basic and acidic residues" evidence="2">
    <location>
        <begin position="203"/>
        <end position="227"/>
    </location>
</feature>
<dbReference type="InParanoid" id="A2EY08"/>
<reference evidence="3" key="1">
    <citation type="submission" date="2006-10" db="EMBL/GenBank/DDBJ databases">
        <authorList>
            <person name="Amadeo P."/>
            <person name="Zhao Q."/>
            <person name="Wortman J."/>
            <person name="Fraser-Liggett C."/>
            <person name="Carlton J."/>
        </authorList>
    </citation>
    <scope>NUCLEOTIDE SEQUENCE</scope>
    <source>
        <strain evidence="3">G3</strain>
    </source>
</reference>
<feature type="region of interest" description="Disordered" evidence="2">
    <location>
        <begin position="200"/>
        <end position="257"/>
    </location>
</feature>
<name>A2EY08_TRIV3</name>
<dbReference type="VEuPathDB" id="TrichDB:TVAGG3_0730340"/>
<protein>
    <submittedName>
        <fullName evidence="3">Uncharacterized protein</fullName>
    </submittedName>
</protein>
<organism evidence="3 4">
    <name type="scientific">Trichomonas vaginalis (strain ATCC PRA-98 / G3)</name>
    <dbReference type="NCBI Taxonomy" id="412133"/>
    <lineage>
        <taxon>Eukaryota</taxon>
        <taxon>Metamonada</taxon>
        <taxon>Parabasalia</taxon>
        <taxon>Trichomonadida</taxon>
        <taxon>Trichomonadidae</taxon>
        <taxon>Trichomonas</taxon>
    </lineage>
</organism>
<dbReference type="RefSeq" id="XP_001314715.1">
    <property type="nucleotide sequence ID" value="XM_001314681.1"/>
</dbReference>
<sequence length="257" mass="29549">MLKSVVPPLPKPEHLPRLEKAIKKQNEALENVSSDLHDYFAKSFFAFAKSSPEELRPIYERFVNSGARFANSFSTFVKKIVPTINSIKDLEDKFSHTQKLFNQYQDDIKDVRNEETLENIEQEKEHLLKFVEEFQKTNTESNSLLPCFLVLYTASCTALSTDASEFCQEITEIVEGYKKLDTSKEEQELADTIKGLEAELQEYNEKKAAKSKPQDKAPEPENTKEEQPDNSQQEETKPETQNDKANSEEKIEEKTAQ</sequence>
<dbReference type="Proteomes" id="UP000001542">
    <property type="component" value="Unassembled WGS sequence"/>
</dbReference>
<feature type="coiled-coil region" evidence="1">
    <location>
        <begin position="87"/>
        <end position="137"/>
    </location>
</feature>
<accession>A2EY08</accession>
<keyword evidence="1" id="KW-0175">Coiled coil</keyword>
<keyword evidence="4" id="KW-1185">Reference proteome</keyword>
<evidence type="ECO:0000313" key="3">
    <source>
        <dbReference type="EMBL" id="EAY02476.1"/>
    </source>
</evidence>
<dbReference type="VEuPathDB" id="TrichDB:TVAG_055650"/>
<dbReference type="KEGG" id="tva:4760316"/>
<dbReference type="AlphaFoldDB" id="A2EY08"/>
<proteinExistence type="predicted"/>
<feature type="compositionally biased region" description="Basic and acidic residues" evidence="2">
    <location>
        <begin position="234"/>
        <end position="257"/>
    </location>
</feature>
<reference evidence="3" key="2">
    <citation type="journal article" date="2007" name="Science">
        <title>Draft genome sequence of the sexually transmitted pathogen Trichomonas vaginalis.</title>
        <authorList>
            <person name="Carlton J.M."/>
            <person name="Hirt R.P."/>
            <person name="Silva J.C."/>
            <person name="Delcher A.L."/>
            <person name="Schatz M."/>
            <person name="Zhao Q."/>
            <person name="Wortman J.R."/>
            <person name="Bidwell S.L."/>
            <person name="Alsmark U.C.M."/>
            <person name="Besteiro S."/>
            <person name="Sicheritz-Ponten T."/>
            <person name="Noel C.J."/>
            <person name="Dacks J.B."/>
            <person name="Foster P.G."/>
            <person name="Simillion C."/>
            <person name="Van de Peer Y."/>
            <person name="Miranda-Saavedra D."/>
            <person name="Barton G.J."/>
            <person name="Westrop G.D."/>
            <person name="Mueller S."/>
            <person name="Dessi D."/>
            <person name="Fiori P.L."/>
            <person name="Ren Q."/>
            <person name="Paulsen I."/>
            <person name="Zhang H."/>
            <person name="Bastida-Corcuera F.D."/>
            <person name="Simoes-Barbosa A."/>
            <person name="Brown M.T."/>
            <person name="Hayes R.D."/>
            <person name="Mukherjee M."/>
            <person name="Okumura C.Y."/>
            <person name="Schneider R."/>
            <person name="Smith A.J."/>
            <person name="Vanacova S."/>
            <person name="Villalvazo M."/>
            <person name="Haas B.J."/>
            <person name="Pertea M."/>
            <person name="Feldblyum T.V."/>
            <person name="Utterback T.R."/>
            <person name="Shu C.L."/>
            <person name="Osoegawa K."/>
            <person name="de Jong P.J."/>
            <person name="Hrdy I."/>
            <person name="Horvathova L."/>
            <person name="Zubacova Z."/>
            <person name="Dolezal P."/>
            <person name="Malik S.B."/>
            <person name="Logsdon J.M. Jr."/>
            <person name="Henze K."/>
            <person name="Gupta A."/>
            <person name="Wang C.C."/>
            <person name="Dunne R.L."/>
            <person name="Upcroft J.A."/>
            <person name="Upcroft P."/>
            <person name="White O."/>
            <person name="Salzberg S.L."/>
            <person name="Tang P."/>
            <person name="Chiu C.-H."/>
            <person name="Lee Y.-S."/>
            <person name="Embley T.M."/>
            <person name="Coombs G.H."/>
            <person name="Mottram J.C."/>
            <person name="Tachezy J."/>
            <person name="Fraser-Liggett C.M."/>
            <person name="Johnson P.J."/>
        </authorList>
    </citation>
    <scope>NUCLEOTIDE SEQUENCE [LARGE SCALE GENOMIC DNA]</scope>
    <source>
        <strain evidence="3">G3</strain>
    </source>
</reference>